<evidence type="ECO:0000313" key="2">
    <source>
        <dbReference type="Proteomes" id="UP001064027"/>
    </source>
</evidence>
<proteinExistence type="predicted"/>
<organism evidence="1 2">
    <name type="scientific">Rossellomorea vietnamensis</name>
    <dbReference type="NCBI Taxonomy" id="218284"/>
    <lineage>
        <taxon>Bacteria</taxon>
        <taxon>Bacillati</taxon>
        <taxon>Bacillota</taxon>
        <taxon>Bacilli</taxon>
        <taxon>Bacillales</taxon>
        <taxon>Bacillaceae</taxon>
        <taxon>Rossellomorea</taxon>
    </lineage>
</organism>
<sequence>MENLLLSYRENLSKAKKMFKEASDRDKSLLNGMIRDLQYSIEWMETGRQPGKTRGVERLAAYQRERPFDPLLMQRFFRSQEETYAWEEAENESVISSAEQEMIDDALSVLTTKEKEVYLMSRGHCLSYSQIANYLCISSSSVQTMIERSEKKITRRRYGSLFCLSS</sequence>
<name>A0ACD4C704_9BACI</name>
<dbReference type="Proteomes" id="UP001064027">
    <property type="component" value="Chromosome"/>
</dbReference>
<dbReference type="EMBL" id="CP104558">
    <property type="protein sequence ID" value="UXH44445.1"/>
    <property type="molecule type" value="Genomic_DNA"/>
</dbReference>
<accession>A0ACD4C704</accession>
<gene>
    <name evidence="1" type="ORF">N5C46_22985</name>
</gene>
<protein>
    <submittedName>
        <fullName evidence="1">Fis family transcriptional regulator</fullName>
    </submittedName>
</protein>
<keyword evidence="2" id="KW-1185">Reference proteome</keyword>
<reference evidence="1" key="1">
    <citation type="submission" date="2022-09" db="EMBL/GenBank/DDBJ databases">
        <title>Complete genome sequence of Rossellomorea vietnamensis strain RL-WG62, a newly isolated PGPR with the potential for plant salinity stress alleviation.</title>
        <authorList>
            <person name="Ren L."/>
            <person name="Wang G."/>
            <person name="Hu H."/>
        </authorList>
    </citation>
    <scope>NUCLEOTIDE SEQUENCE</scope>
    <source>
        <strain evidence="1">RL-WG62</strain>
    </source>
</reference>
<evidence type="ECO:0000313" key="1">
    <source>
        <dbReference type="EMBL" id="UXH44445.1"/>
    </source>
</evidence>